<dbReference type="Pfam" id="PF01292">
    <property type="entry name" value="Ni_hydr_CYTB"/>
    <property type="match status" value="1"/>
</dbReference>
<evidence type="ECO:0000256" key="3">
    <source>
        <dbReference type="ARBA" id="ARBA00022448"/>
    </source>
</evidence>
<evidence type="ECO:0000256" key="4">
    <source>
        <dbReference type="ARBA" id="ARBA00022475"/>
    </source>
</evidence>
<keyword evidence="4" id="KW-1003">Cell membrane</keyword>
<dbReference type="GO" id="GO:0022904">
    <property type="term" value="P:respiratory electron transport chain"/>
    <property type="evidence" value="ECO:0007669"/>
    <property type="project" value="InterPro"/>
</dbReference>
<dbReference type="InterPro" id="IPR011577">
    <property type="entry name" value="Cyt_b561_bac/Ni-Hgenase"/>
</dbReference>
<evidence type="ECO:0000313" key="16">
    <source>
        <dbReference type="Proteomes" id="UP000199473"/>
    </source>
</evidence>
<keyword evidence="5" id="KW-0349">Heme</keyword>
<organism evidence="15 16">
    <name type="scientific">Falsiroseomonas stagni DSM 19981</name>
    <dbReference type="NCBI Taxonomy" id="1123062"/>
    <lineage>
        <taxon>Bacteria</taxon>
        <taxon>Pseudomonadati</taxon>
        <taxon>Pseudomonadota</taxon>
        <taxon>Alphaproteobacteria</taxon>
        <taxon>Acetobacterales</taxon>
        <taxon>Roseomonadaceae</taxon>
        <taxon>Falsiroseomonas</taxon>
    </lineage>
</organism>
<keyword evidence="10" id="KW-0408">Iron</keyword>
<dbReference type="SUPFAM" id="SSF81342">
    <property type="entry name" value="Transmembrane di-heme cytochromes"/>
    <property type="match status" value="1"/>
</dbReference>
<evidence type="ECO:0000256" key="11">
    <source>
        <dbReference type="ARBA" id="ARBA00023136"/>
    </source>
</evidence>
<evidence type="ECO:0000256" key="5">
    <source>
        <dbReference type="ARBA" id="ARBA00022617"/>
    </source>
</evidence>
<dbReference type="GO" id="GO:0046872">
    <property type="term" value="F:metal ion binding"/>
    <property type="evidence" value="ECO:0007669"/>
    <property type="project" value="UniProtKB-KW"/>
</dbReference>
<protein>
    <submittedName>
        <fullName evidence="15">Cytochrome b561</fullName>
    </submittedName>
</protein>
<evidence type="ECO:0000259" key="14">
    <source>
        <dbReference type="Pfam" id="PF01292"/>
    </source>
</evidence>
<evidence type="ECO:0000256" key="9">
    <source>
        <dbReference type="ARBA" id="ARBA00022989"/>
    </source>
</evidence>
<keyword evidence="16" id="KW-1185">Reference proteome</keyword>
<evidence type="ECO:0000256" key="13">
    <source>
        <dbReference type="SAM" id="Phobius"/>
    </source>
</evidence>
<comment type="subcellular location">
    <subcellularLocation>
        <location evidence="2">Cell membrane</location>
        <topology evidence="2">Multi-pass membrane protein</topology>
    </subcellularLocation>
</comment>
<keyword evidence="11 13" id="KW-0472">Membrane</keyword>
<reference evidence="15 16" key="1">
    <citation type="submission" date="2016-10" db="EMBL/GenBank/DDBJ databases">
        <authorList>
            <person name="de Groot N.N."/>
        </authorList>
    </citation>
    <scope>NUCLEOTIDE SEQUENCE [LARGE SCALE GENOMIC DNA]</scope>
    <source>
        <strain evidence="15 16">DSM 19981</strain>
    </source>
</reference>
<dbReference type="InterPro" id="IPR052168">
    <property type="entry name" value="Cytochrome_b561_oxidase"/>
</dbReference>
<evidence type="ECO:0000256" key="6">
    <source>
        <dbReference type="ARBA" id="ARBA00022692"/>
    </source>
</evidence>
<comment type="cofactor">
    <cofactor evidence="1">
        <name>heme b</name>
        <dbReference type="ChEBI" id="CHEBI:60344"/>
    </cofactor>
</comment>
<dbReference type="GO" id="GO:0009055">
    <property type="term" value="F:electron transfer activity"/>
    <property type="evidence" value="ECO:0007669"/>
    <property type="project" value="InterPro"/>
</dbReference>
<evidence type="ECO:0000256" key="12">
    <source>
        <dbReference type="ARBA" id="ARBA00037975"/>
    </source>
</evidence>
<keyword evidence="9 13" id="KW-1133">Transmembrane helix</keyword>
<sequence>MTSITADILPTSAPPRHGATTIALHWGAALVLVAAFGLGLLMEEWPRGPQRDMAMMIHYSLGTLVLATVMLRLLRRLLLPGPVKPDAGLAGKAALAVHGMLYALMVAMPVTGAMDRWARGRPLRLFGDNLIPAPFPIGGGKLWIEAHELMAWALVALVAAHAGAALWHHFIQRDDVLRRMLPGRPGVAAGSMGQPGITAG</sequence>
<keyword evidence="7" id="KW-0479">Metal-binding</keyword>
<dbReference type="AlphaFoldDB" id="A0A1I4E6P0"/>
<dbReference type="GO" id="GO:0005886">
    <property type="term" value="C:plasma membrane"/>
    <property type="evidence" value="ECO:0007669"/>
    <property type="project" value="UniProtKB-SubCell"/>
</dbReference>
<feature type="transmembrane region" description="Helical" evidence="13">
    <location>
        <begin position="150"/>
        <end position="171"/>
    </location>
</feature>
<evidence type="ECO:0000256" key="10">
    <source>
        <dbReference type="ARBA" id="ARBA00023004"/>
    </source>
</evidence>
<evidence type="ECO:0000256" key="7">
    <source>
        <dbReference type="ARBA" id="ARBA00022723"/>
    </source>
</evidence>
<keyword evidence="8" id="KW-0249">Electron transport</keyword>
<feature type="transmembrane region" description="Helical" evidence="13">
    <location>
        <begin position="93"/>
        <end position="113"/>
    </location>
</feature>
<dbReference type="Proteomes" id="UP000199473">
    <property type="component" value="Unassembled WGS sequence"/>
</dbReference>
<dbReference type="PANTHER" id="PTHR30529:SF1">
    <property type="entry name" value="CYTOCHROME B561 HOMOLOG 2"/>
    <property type="match status" value="1"/>
</dbReference>
<dbReference type="STRING" id="1123062.SAMN02745775_11456"/>
<dbReference type="GO" id="GO:0020037">
    <property type="term" value="F:heme binding"/>
    <property type="evidence" value="ECO:0007669"/>
    <property type="project" value="TreeGrafter"/>
</dbReference>
<dbReference type="RefSeq" id="WP_175534157.1">
    <property type="nucleotide sequence ID" value="NZ_FOSQ01000014.1"/>
</dbReference>
<keyword evidence="3" id="KW-0813">Transport</keyword>
<feature type="transmembrane region" description="Helical" evidence="13">
    <location>
        <begin position="22"/>
        <end position="41"/>
    </location>
</feature>
<evidence type="ECO:0000256" key="1">
    <source>
        <dbReference type="ARBA" id="ARBA00001970"/>
    </source>
</evidence>
<dbReference type="PANTHER" id="PTHR30529">
    <property type="entry name" value="CYTOCHROME B561"/>
    <property type="match status" value="1"/>
</dbReference>
<name>A0A1I4E6P0_9PROT</name>
<keyword evidence="6 13" id="KW-0812">Transmembrane</keyword>
<proteinExistence type="inferred from homology"/>
<dbReference type="EMBL" id="FOSQ01000014">
    <property type="protein sequence ID" value="SFL00923.1"/>
    <property type="molecule type" value="Genomic_DNA"/>
</dbReference>
<dbReference type="InterPro" id="IPR016174">
    <property type="entry name" value="Di-haem_cyt_TM"/>
</dbReference>
<accession>A0A1I4E6P0</accession>
<evidence type="ECO:0000313" key="15">
    <source>
        <dbReference type="EMBL" id="SFL00923.1"/>
    </source>
</evidence>
<gene>
    <name evidence="15" type="ORF">SAMN02745775_11456</name>
</gene>
<comment type="similarity">
    <text evidence="12">Belongs to the cytochrome b561 family.</text>
</comment>
<feature type="domain" description="Cytochrome b561 bacterial/Ni-hydrogenase" evidence="14">
    <location>
        <begin position="16"/>
        <end position="183"/>
    </location>
</feature>
<feature type="transmembrane region" description="Helical" evidence="13">
    <location>
        <begin position="53"/>
        <end position="73"/>
    </location>
</feature>
<evidence type="ECO:0000256" key="8">
    <source>
        <dbReference type="ARBA" id="ARBA00022982"/>
    </source>
</evidence>
<evidence type="ECO:0000256" key="2">
    <source>
        <dbReference type="ARBA" id="ARBA00004651"/>
    </source>
</evidence>